<evidence type="ECO:0000313" key="13">
    <source>
        <dbReference type="Proteomes" id="UP000196475"/>
    </source>
</evidence>
<dbReference type="GO" id="GO:0044781">
    <property type="term" value="P:bacterial-type flagellum organization"/>
    <property type="evidence" value="ECO:0007669"/>
    <property type="project" value="UniProtKB-KW"/>
</dbReference>
<evidence type="ECO:0000256" key="11">
    <source>
        <dbReference type="SAM" id="Coils"/>
    </source>
</evidence>
<keyword evidence="6" id="KW-0145">Chemotaxis</keyword>
<comment type="caution">
    <text evidence="12">The sequence shown here is derived from an EMBL/GenBank/DDBJ whole genome shotgun (WGS) entry which is preliminary data.</text>
</comment>
<dbReference type="Proteomes" id="UP000196475">
    <property type="component" value="Unassembled WGS sequence"/>
</dbReference>
<evidence type="ECO:0000256" key="9">
    <source>
        <dbReference type="ARBA" id="ARBA00023136"/>
    </source>
</evidence>
<keyword evidence="5" id="KW-1003">Cell membrane</keyword>
<dbReference type="GO" id="GO:0015031">
    <property type="term" value="P:protein transport"/>
    <property type="evidence" value="ECO:0007669"/>
    <property type="project" value="UniProtKB-KW"/>
</dbReference>
<keyword evidence="10" id="KW-1006">Bacterial flagellum protein export</keyword>
<dbReference type="GO" id="GO:0071973">
    <property type="term" value="P:bacterial-type flagellum-dependent cell motility"/>
    <property type="evidence" value="ECO:0007669"/>
    <property type="project" value="InterPro"/>
</dbReference>
<evidence type="ECO:0000256" key="3">
    <source>
        <dbReference type="ARBA" id="ARBA00020392"/>
    </source>
</evidence>
<dbReference type="EMBL" id="LZRT01000062">
    <property type="protein sequence ID" value="OUM88343.1"/>
    <property type="molecule type" value="Genomic_DNA"/>
</dbReference>
<keyword evidence="8" id="KW-0653">Protein transport</keyword>
<proteinExistence type="inferred from homology"/>
<evidence type="ECO:0000256" key="5">
    <source>
        <dbReference type="ARBA" id="ARBA00022475"/>
    </source>
</evidence>
<comment type="similarity">
    <text evidence="2">Belongs to the FliJ family.</text>
</comment>
<dbReference type="AlphaFoldDB" id="A0A1Y3PLY9"/>
<evidence type="ECO:0000256" key="2">
    <source>
        <dbReference type="ARBA" id="ARBA00010004"/>
    </source>
</evidence>
<dbReference type="Gene3D" id="1.10.287.1700">
    <property type="match status" value="1"/>
</dbReference>
<dbReference type="InterPro" id="IPR053716">
    <property type="entry name" value="Flag_assembly_chemotaxis_eff"/>
</dbReference>
<protein>
    <recommendedName>
        <fullName evidence="3">Flagellar FliJ protein</fullName>
    </recommendedName>
</protein>
<feature type="coiled-coil region" evidence="11">
    <location>
        <begin position="82"/>
        <end position="142"/>
    </location>
</feature>
<evidence type="ECO:0000256" key="1">
    <source>
        <dbReference type="ARBA" id="ARBA00004413"/>
    </source>
</evidence>
<dbReference type="GO" id="GO:0005886">
    <property type="term" value="C:plasma membrane"/>
    <property type="evidence" value="ECO:0007669"/>
    <property type="project" value="UniProtKB-SubCell"/>
</dbReference>
<keyword evidence="9" id="KW-0472">Membrane</keyword>
<keyword evidence="11" id="KW-0175">Coiled coil</keyword>
<dbReference type="GO" id="GO:0006935">
    <property type="term" value="P:chemotaxis"/>
    <property type="evidence" value="ECO:0007669"/>
    <property type="project" value="UniProtKB-KW"/>
</dbReference>
<gene>
    <name evidence="12" type="ORF">BAA01_08200</name>
</gene>
<sequence length="148" mass="18193">MIRPEMAKRIAHLKELARQQSQQHLVQAIDHKQQEDHRLQEMLRFQLQQEKMLEQFLEGARPLPAGFWSQWDLYQQRMKEQIHFQRQKVEQAVHRMEEKRQEVISRSVDEKMWFKLNQMILLKQLAEAQRREQKELDELASHRHAYRS</sequence>
<evidence type="ECO:0000256" key="7">
    <source>
        <dbReference type="ARBA" id="ARBA00022795"/>
    </source>
</evidence>
<evidence type="ECO:0000313" key="12">
    <source>
        <dbReference type="EMBL" id="OUM88343.1"/>
    </source>
</evidence>
<dbReference type="GO" id="GO:0009288">
    <property type="term" value="C:bacterial-type flagellum"/>
    <property type="evidence" value="ECO:0007669"/>
    <property type="project" value="InterPro"/>
</dbReference>
<accession>A0A1Y3PLY9</accession>
<evidence type="ECO:0000256" key="8">
    <source>
        <dbReference type="ARBA" id="ARBA00022927"/>
    </source>
</evidence>
<evidence type="ECO:0000256" key="10">
    <source>
        <dbReference type="ARBA" id="ARBA00023225"/>
    </source>
</evidence>
<comment type="subcellular location">
    <subcellularLocation>
        <location evidence="1">Cell membrane</location>
        <topology evidence="1">Peripheral membrane protein</topology>
        <orientation evidence="1">Cytoplasmic side</orientation>
    </subcellularLocation>
</comment>
<keyword evidence="7" id="KW-1005">Bacterial flagellum biogenesis</keyword>
<evidence type="ECO:0000256" key="6">
    <source>
        <dbReference type="ARBA" id="ARBA00022500"/>
    </source>
</evidence>
<keyword evidence="4" id="KW-0813">Transport</keyword>
<name>A0A1Y3PLY9_9BACI</name>
<organism evidence="12 13">
    <name type="scientific">Bacillus thermozeamaize</name>
    <dbReference type="NCBI Taxonomy" id="230954"/>
    <lineage>
        <taxon>Bacteria</taxon>
        <taxon>Bacillati</taxon>
        <taxon>Bacillota</taxon>
        <taxon>Bacilli</taxon>
        <taxon>Bacillales</taxon>
        <taxon>Bacillaceae</taxon>
        <taxon>Bacillus</taxon>
    </lineage>
</organism>
<evidence type="ECO:0000256" key="4">
    <source>
        <dbReference type="ARBA" id="ARBA00022448"/>
    </source>
</evidence>
<dbReference type="Pfam" id="PF02050">
    <property type="entry name" value="FliJ"/>
    <property type="match status" value="1"/>
</dbReference>
<reference evidence="13" key="1">
    <citation type="submission" date="2016-06" db="EMBL/GenBank/DDBJ databases">
        <authorList>
            <person name="Nascimento L."/>
            <person name="Pereira R.V."/>
            <person name="Martins L.F."/>
            <person name="Quaggio R.B."/>
            <person name="Silva A.M."/>
            <person name="Setubal J.C."/>
        </authorList>
    </citation>
    <scope>NUCLEOTIDE SEQUENCE [LARGE SCALE GENOMIC DNA]</scope>
</reference>
<dbReference type="InterPro" id="IPR012823">
    <property type="entry name" value="Flagell_FliJ"/>
</dbReference>